<dbReference type="PROSITE" id="PS51790">
    <property type="entry name" value="MSRB"/>
    <property type="match status" value="1"/>
</dbReference>
<dbReference type="InterPro" id="IPR036509">
    <property type="entry name" value="Met_Sox_Rdtase_MsrA_sf"/>
</dbReference>
<dbReference type="GO" id="GO:0030091">
    <property type="term" value="P:protein repair"/>
    <property type="evidence" value="ECO:0007669"/>
    <property type="project" value="InterPro"/>
</dbReference>
<evidence type="ECO:0000256" key="9">
    <source>
        <dbReference type="HAMAP-Rule" id="MF_01400"/>
    </source>
</evidence>
<dbReference type="AlphaFoldDB" id="A0A928Q3W5"/>
<evidence type="ECO:0000259" key="11">
    <source>
        <dbReference type="PROSITE" id="PS51790"/>
    </source>
</evidence>
<dbReference type="RefSeq" id="WP_326839716.1">
    <property type="nucleotide sequence ID" value="NZ_SVNY01000001.1"/>
</dbReference>
<reference evidence="12" key="1">
    <citation type="submission" date="2019-04" db="EMBL/GenBank/DDBJ databases">
        <title>Evolution of Biomass-Degrading Anaerobic Consortia Revealed by Metagenomics.</title>
        <authorList>
            <person name="Peng X."/>
        </authorList>
    </citation>
    <scope>NUCLEOTIDE SEQUENCE</scope>
    <source>
        <strain evidence="12">SIG551</strain>
    </source>
</reference>
<dbReference type="Gene3D" id="3.30.1060.10">
    <property type="entry name" value="Peptide methionine sulphoxide reductase MsrA"/>
    <property type="match status" value="1"/>
</dbReference>
<feature type="active site" evidence="10">
    <location>
        <position position="10"/>
    </location>
</feature>
<evidence type="ECO:0000256" key="7">
    <source>
        <dbReference type="ARBA" id="ARBA00048488"/>
    </source>
</evidence>
<comment type="similarity">
    <text evidence="10">Belongs to the MsrA Met sulfoxide reductase family.</text>
</comment>
<dbReference type="PANTHER" id="PTHR10173">
    <property type="entry name" value="METHIONINE SULFOXIDE REDUCTASE"/>
    <property type="match status" value="1"/>
</dbReference>
<dbReference type="EMBL" id="SVNY01000001">
    <property type="protein sequence ID" value="MBE6832157.1"/>
    <property type="molecule type" value="Genomic_DNA"/>
</dbReference>
<comment type="caution">
    <text evidence="12">The sequence shown here is derived from an EMBL/GenBank/DDBJ whole genome shotgun (WGS) entry which is preliminary data.</text>
</comment>
<comment type="catalytic activity">
    <reaction evidence="7 9">
        <text>L-methionyl-[protein] + [thioredoxin]-disulfide + H2O = L-methionyl-(R)-S-oxide-[protein] + [thioredoxin]-dithiol</text>
        <dbReference type="Rhea" id="RHEA:24164"/>
        <dbReference type="Rhea" id="RHEA-COMP:10698"/>
        <dbReference type="Rhea" id="RHEA-COMP:10700"/>
        <dbReference type="Rhea" id="RHEA-COMP:12313"/>
        <dbReference type="Rhea" id="RHEA-COMP:12314"/>
        <dbReference type="ChEBI" id="CHEBI:15377"/>
        <dbReference type="ChEBI" id="CHEBI:16044"/>
        <dbReference type="ChEBI" id="CHEBI:29950"/>
        <dbReference type="ChEBI" id="CHEBI:45764"/>
        <dbReference type="ChEBI" id="CHEBI:50058"/>
        <dbReference type="EC" id="1.8.4.12"/>
    </reaction>
</comment>
<evidence type="ECO:0000256" key="10">
    <source>
        <dbReference type="HAMAP-Rule" id="MF_01401"/>
    </source>
</evidence>
<evidence type="ECO:0000256" key="6">
    <source>
        <dbReference type="ARBA" id="ARBA00047806"/>
    </source>
</evidence>
<dbReference type="InterPro" id="IPR002579">
    <property type="entry name" value="Met_Sox_Rdtase_MsrB_dom"/>
</dbReference>
<evidence type="ECO:0000313" key="12">
    <source>
        <dbReference type="EMBL" id="MBE6832157.1"/>
    </source>
</evidence>
<dbReference type="Pfam" id="PF01625">
    <property type="entry name" value="PMSR"/>
    <property type="match status" value="1"/>
</dbReference>
<organism evidence="12 13">
    <name type="scientific">Faecalispora sporosphaeroides</name>
    <dbReference type="NCBI Taxonomy" id="1549"/>
    <lineage>
        <taxon>Bacteria</taxon>
        <taxon>Bacillati</taxon>
        <taxon>Bacillota</taxon>
        <taxon>Clostridia</taxon>
        <taxon>Eubacteriales</taxon>
        <taxon>Oscillospiraceae</taxon>
        <taxon>Faecalispora</taxon>
    </lineage>
</organism>
<dbReference type="InterPro" id="IPR002569">
    <property type="entry name" value="Met_Sox_Rdtase_MsrA_dom"/>
</dbReference>
<evidence type="ECO:0000256" key="1">
    <source>
        <dbReference type="ARBA" id="ARBA00008076"/>
    </source>
</evidence>
<dbReference type="Proteomes" id="UP000754750">
    <property type="component" value="Unassembled WGS sequence"/>
</dbReference>
<sequence>MSEIYLAGGCFWGTEKYLSSIPGVLSTQAGYANGTTDSPTYEEVCSQSTGHAETVRVVYDPQKLSLEFLLELYYGSINPLSLNRQGGDVGRQYRTGIYYTDANDLPVIEQSLARLQMRYDRRIAIEVKPLSNYFPAEEYHQKYLNKNPGGYCHIAPAQFEKVKQAVVNPADYSLPDDEALRGRLTPLQYQVTQQQATEPPFQNEFDHQFRPGIYVDITTGEPLFSSSDKFDSGCGWPSFAKPIDPNVVREQTDSSHGMLRTEVKSRVGSAHLGHVFPDGPKELGGQRYCINSAALRFIPKEEMEREGYGYLLPLVR</sequence>
<feature type="active site" description="Nucleophile" evidence="9">
    <location>
        <position position="289"/>
    </location>
</feature>
<comment type="function">
    <text evidence="5 10">Has an important function as a repair enzyme for proteins that have been inactivated by oxidation. Catalyzes the reversible oxidation-reduction of methionine sulfoxide in proteins to methionine.</text>
</comment>
<keyword evidence="4" id="KW-0511">Multifunctional enzyme</keyword>
<dbReference type="GO" id="GO:0006979">
    <property type="term" value="P:response to oxidative stress"/>
    <property type="evidence" value="ECO:0007669"/>
    <property type="project" value="InterPro"/>
</dbReference>
<dbReference type="NCBIfam" id="TIGR00401">
    <property type="entry name" value="msrA"/>
    <property type="match status" value="1"/>
</dbReference>
<dbReference type="GO" id="GO:0008113">
    <property type="term" value="F:peptide-methionine (S)-S-oxide reductase activity"/>
    <property type="evidence" value="ECO:0007669"/>
    <property type="project" value="UniProtKB-UniRule"/>
</dbReference>
<proteinExistence type="inferred from homology"/>
<protein>
    <recommendedName>
        <fullName evidence="9 10">Multifunctional fusion protein</fullName>
    </recommendedName>
    <domain>
        <recommendedName>
            <fullName evidence="10">Peptide methionine sulfoxide reductase MsrA</fullName>
            <shortName evidence="10">Protein-methionine-S-oxide reductase</shortName>
            <ecNumber evidence="10">1.8.4.11</ecNumber>
        </recommendedName>
        <alternativeName>
            <fullName evidence="10">Peptide-methionine (S)-S-oxide reductase</fullName>
            <shortName evidence="10">Peptide Met(O) reductase</shortName>
        </alternativeName>
    </domain>
    <domain>
        <recommendedName>
            <fullName evidence="9">Peptide methionine sulfoxide reductase MsrB</fullName>
            <ecNumber evidence="9">1.8.4.12</ecNumber>
        </recommendedName>
        <alternativeName>
            <fullName evidence="9">Peptide-methionine (R)-S-oxide reductase</fullName>
        </alternativeName>
    </domain>
</protein>
<dbReference type="InterPro" id="IPR011057">
    <property type="entry name" value="Mss4-like_sf"/>
</dbReference>
<comment type="similarity">
    <text evidence="1">In the C-terminal section; belongs to the MsrB Met sulfoxide reductase family.</text>
</comment>
<dbReference type="FunFam" id="2.170.150.20:FF:000003">
    <property type="entry name" value="Peptide methionine sulfoxide reductase MsrB"/>
    <property type="match status" value="1"/>
</dbReference>
<evidence type="ECO:0000256" key="4">
    <source>
        <dbReference type="ARBA" id="ARBA00023268"/>
    </source>
</evidence>
<comment type="similarity">
    <text evidence="9">Belongs to the MsrB Met sulfoxide reductase family.</text>
</comment>
<accession>A0A928Q3W5</accession>
<evidence type="ECO:0000313" key="13">
    <source>
        <dbReference type="Proteomes" id="UP000754750"/>
    </source>
</evidence>
<evidence type="ECO:0000256" key="2">
    <source>
        <dbReference type="ARBA" id="ARBA00011017"/>
    </source>
</evidence>
<evidence type="ECO:0000256" key="8">
    <source>
        <dbReference type="ARBA" id="ARBA00048782"/>
    </source>
</evidence>
<dbReference type="HAMAP" id="MF_01400">
    <property type="entry name" value="MsrB"/>
    <property type="match status" value="1"/>
</dbReference>
<dbReference type="SUPFAM" id="SSF51316">
    <property type="entry name" value="Mss4-like"/>
    <property type="match status" value="1"/>
</dbReference>
<comment type="similarity">
    <text evidence="2">In the N-terminal section; belongs to the MsrA Met sulfoxide reductase family.</text>
</comment>
<name>A0A928Q3W5_9FIRM</name>
<dbReference type="EC" id="1.8.4.11" evidence="10"/>
<dbReference type="NCBIfam" id="TIGR00357">
    <property type="entry name" value="peptide-methionine (R)-S-oxide reductase MsrB"/>
    <property type="match status" value="1"/>
</dbReference>
<gene>
    <name evidence="9 12" type="primary">msrB</name>
    <name evidence="10" type="synonym">msrA</name>
    <name evidence="12" type="ORF">E7512_01000</name>
</gene>
<dbReference type="PANTHER" id="PTHR10173:SF59">
    <property type="entry name" value="PEPTIDE METHIONINE SULFOXIDE REDUCTASE MSRA_MSRB"/>
    <property type="match status" value="1"/>
</dbReference>
<dbReference type="SUPFAM" id="SSF55068">
    <property type="entry name" value="Peptide methionine sulfoxide reductase"/>
    <property type="match status" value="1"/>
</dbReference>
<keyword evidence="3 9" id="KW-0560">Oxidoreductase</keyword>
<evidence type="ECO:0000256" key="5">
    <source>
        <dbReference type="ARBA" id="ARBA00024679"/>
    </source>
</evidence>
<dbReference type="GO" id="GO:0005737">
    <property type="term" value="C:cytoplasm"/>
    <property type="evidence" value="ECO:0007669"/>
    <property type="project" value="TreeGrafter"/>
</dbReference>
<comment type="catalytic activity">
    <reaction evidence="8 10">
        <text>[thioredoxin]-disulfide + L-methionine + H2O = L-methionine (S)-S-oxide + [thioredoxin]-dithiol</text>
        <dbReference type="Rhea" id="RHEA:19993"/>
        <dbReference type="Rhea" id="RHEA-COMP:10698"/>
        <dbReference type="Rhea" id="RHEA-COMP:10700"/>
        <dbReference type="ChEBI" id="CHEBI:15377"/>
        <dbReference type="ChEBI" id="CHEBI:29950"/>
        <dbReference type="ChEBI" id="CHEBI:50058"/>
        <dbReference type="ChEBI" id="CHEBI:57844"/>
        <dbReference type="ChEBI" id="CHEBI:58772"/>
        <dbReference type="EC" id="1.8.4.11"/>
    </reaction>
</comment>
<comment type="caution">
    <text evidence="9">Lacks conserved residue(s) required for the propagation of feature annotation.</text>
</comment>
<dbReference type="Gene3D" id="2.170.150.20">
    <property type="entry name" value="Peptide methionine sulfoxide reductase"/>
    <property type="match status" value="1"/>
</dbReference>
<feature type="domain" description="MsrB" evidence="11">
    <location>
        <begin position="177"/>
        <end position="300"/>
    </location>
</feature>
<dbReference type="InterPro" id="IPR028427">
    <property type="entry name" value="Met_Sox_Rdtase_MsrB"/>
</dbReference>
<evidence type="ECO:0000256" key="3">
    <source>
        <dbReference type="ARBA" id="ARBA00023002"/>
    </source>
</evidence>
<dbReference type="Pfam" id="PF01641">
    <property type="entry name" value="SelR"/>
    <property type="match status" value="1"/>
</dbReference>
<dbReference type="EC" id="1.8.4.12" evidence="9"/>
<comment type="catalytic activity">
    <reaction evidence="6 10">
        <text>L-methionyl-[protein] + [thioredoxin]-disulfide + H2O = L-methionyl-(S)-S-oxide-[protein] + [thioredoxin]-dithiol</text>
        <dbReference type="Rhea" id="RHEA:14217"/>
        <dbReference type="Rhea" id="RHEA-COMP:10698"/>
        <dbReference type="Rhea" id="RHEA-COMP:10700"/>
        <dbReference type="Rhea" id="RHEA-COMP:12313"/>
        <dbReference type="Rhea" id="RHEA-COMP:12315"/>
        <dbReference type="ChEBI" id="CHEBI:15377"/>
        <dbReference type="ChEBI" id="CHEBI:16044"/>
        <dbReference type="ChEBI" id="CHEBI:29950"/>
        <dbReference type="ChEBI" id="CHEBI:44120"/>
        <dbReference type="ChEBI" id="CHEBI:50058"/>
        <dbReference type="EC" id="1.8.4.11"/>
    </reaction>
</comment>
<dbReference type="HAMAP" id="MF_01401">
    <property type="entry name" value="MsrA"/>
    <property type="match status" value="1"/>
</dbReference>
<dbReference type="GO" id="GO:0033743">
    <property type="term" value="F:peptide-methionine (R)-S-oxide reductase activity"/>
    <property type="evidence" value="ECO:0007669"/>
    <property type="project" value="UniProtKB-UniRule"/>
</dbReference>